<evidence type="ECO:0000256" key="1">
    <source>
        <dbReference type="ARBA" id="ARBA00001947"/>
    </source>
</evidence>
<evidence type="ECO:0000256" key="5">
    <source>
        <dbReference type="ARBA" id="ARBA00022833"/>
    </source>
</evidence>
<evidence type="ECO:0000256" key="2">
    <source>
        <dbReference type="ARBA" id="ARBA00022670"/>
    </source>
</evidence>
<protein>
    <submittedName>
        <fullName evidence="9">Peptidase M48</fullName>
    </submittedName>
</protein>
<dbReference type="CDD" id="cd07324">
    <property type="entry name" value="M48C_Oma1-like"/>
    <property type="match status" value="1"/>
</dbReference>
<dbReference type="RefSeq" id="WP_090521620.1">
    <property type="nucleotide sequence ID" value="NZ_RHQL01000002.1"/>
</dbReference>
<evidence type="ECO:0000256" key="4">
    <source>
        <dbReference type="ARBA" id="ARBA00022801"/>
    </source>
</evidence>
<dbReference type="InterPro" id="IPR051156">
    <property type="entry name" value="Mito/Outer_Membr_Metalloprot"/>
</dbReference>
<dbReference type="GO" id="GO:0016020">
    <property type="term" value="C:membrane"/>
    <property type="evidence" value="ECO:0007669"/>
    <property type="project" value="TreeGrafter"/>
</dbReference>
<evidence type="ECO:0000256" key="7">
    <source>
        <dbReference type="SAM" id="SignalP"/>
    </source>
</evidence>
<sequence length="527" mass="59135">MRRTDLLRKRAAFAAALLLTCLGGCSTLKGAPDALINLAGQSTQSGFQGKYLEQEEVRSYFRLDPQHNHNLRLSYDGRSLPANEIRQQNVVLIPALQNYLQGIVERLAKGWPGEQPQLRVTVTDSYSFGPSADPYGILYVPLGMLESVESEDEIAAMLAHEMSHVLLRHHDRRQAFNEQRELLTNIATTAVIATMVADSRLDRGASKWKVVSKNPQATQKAVGETVLYTSLANTFSDNVWNTAWGRAQEDQADLLGTDLLIKARYAPRGASHSLQRLSDFQGKQAPLLAGFIQARRGAMQDSLQRLDLNGFTQEINTFVNQGLMTTVSAVGQHLTRSHMSAQRRDDDLRQYLQREYDAERYHRVNKRNWLTVRNTPSVKASLDAYKNAYGANEALAQKNLKDARTLAERALKSPVANQPGIRRSLFNVHMATGDKRRALAQLNAIKDWSLAGPEVYEQLVHYHLNNGDAVAALATIERAERHLGSQEQFIVEKMLAHKLKKDESELRMLGEKCKQMPNRKDVCKKIG</sequence>
<feature type="chain" id="PRO_5018574839" evidence="7">
    <location>
        <begin position="31"/>
        <end position="527"/>
    </location>
</feature>
<feature type="signal peptide" evidence="7">
    <location>
        <begin position="1"/>
        <end position="30"/>
    </location>
</feature>
<keyword evidence="3" id="KW-0479">Metal-binding</keyword>
<dbReference type="Gene3D" id="3.30.2010.10">
    <property type="entry name" value="Metalloproteases ('zincins'), catalytic domain"/>
    <property type="match status" value="1"/>
</dbReference>
<dbReference type="AlphaFoldDB" id="A0A3R8WDD8"/>
<keyword evidence="4" id="KW-0378">Hydrolase</keyword>
<dbReference type="GO" id="GO:0046872">
    <property type="term" value="F:metal ion binding"/>
    <property type="evidence" value="ECO:0007669"/>
    <property type="project" value="UniProtKB-KW"/>
</dbReference>
<dbReference type="EMBL" id="RHQL01000002">
    <property type="protein sequence ID" value="RRV13372.1"/>
    <property type="molecule type" value="Genomic_DNA"/>
</dbReference>
<accession>A0A3R8WDD8</accession>
<gene>
    <name evidence="9" type="ORF">EGJ28_07070</name>
</gene>
<dbReference type="InterPro" id="IPR001915">
    <property type="entry name" value="Peptidase_M48"/>
</dbReference>
<organism evidence="9 10">
    <name type="scientific">Stutzerimonas xanthomarina</name>
    <dbReference type="NCBI Taxonomy" id="271420"/>
    <lineage>
        <taxon>Bacteria</taxon>
        <taxon>Pseudomonadati</taxon>
        <taxon>Pseudomonadota</taxon>
        <taxon>Gammaproteobacteria</taxon>
        <taxon>Pseudomonadales</taxon>
        <taxon>Pseudomonadaceae</taxon>
        <taxon>Stutzerimonas</taxon>
    </lineage>
</organism>
<dbReference type="PANTHER" id="PTHR22726">
    <property type="entry name" value="METALLOENDOPEPTIDASE OMA1"/>
    <property type="match status" value="1"/>
</dbReference>
<evidence type="ECO:0000256" key="3">
    <source>
        <dbReference type="ARBA" id="ARBA00022723"/>
    </source>
</evidence>
<name>A0A3R8WDD8_9GAMM</name>
<keyword evidence="6" id="KW-0482">Metalloprotease</keyword>
<evidence type="ECO:0000256" key="6">
    <source>
        <dbReference type="ARBA" id="ARBA00023049"/>
    </source>
</evidence>
<evidence type="ECO:0000259" key="8">
    <source>
        <dbReference type="Pfam" id="PF01435"/>
    </source>
</evidence>
<proteinExistence type="predicted"/>
<dbReference type="GO" id="GO:0004222">
    <property type="term" value="F:metalloendopeptidase activity"/>
    <property type="evidence" value="ECO:0007669"/>
    <property type="project" value="InterPro"/>
</dbReference>
<feature type="domain" description="Peptidase M48" evidence="8">
    <location>
        <begin position="95"/>
        <end position="289"/>
    </location>
</feature>
<dbReference type="Proteomes" id="UP000276506">
    <property type="component" value="Unassembled WGS sequence"/>
</dbReference>
<dbReference type="GeneID" id="99796375"/>
<reference evidence="9 10" key="1">
    <citation type="submission" date="2018-10" db="EMBL/GenBank/DDBJ databases">
        <title>Transmission dynamics of multidrug resistant bacteria on intensive care unit surfaces.</title>
        <authorList>
            <person name="D'Souza A.W."/>
            <person name="Potter R.F."/>
            <person name="Wallace M."/>
            <person name="Shupe A."/>
            <person name="Patel S."/>
            <person name="Sun S."/>
            <person name="Gul D."/>
            <person name="Kwon J.H."/>
            <person name="Andleeb S."/>
            <person name="Burnham C.-A.D."/>
            <person name="Dantas G."/>
        </authorList>
    </citation>
    <scope>NUCLEOTIDE SEQUENCE [LARGE SCALE GENOMIC DNA]</scope>
    <source>
        <strain evidence="9 10">PX_177</strain>
    </source>
</reference>
<comment type="cofactor">
    <cofactor evidence="1">
        <name>Zn(2+)</name>
        <dbReference type="ChEBI" id="CHEBI:29105"/>
    </cofactor>
</comment>
<keyword evidence="5" id="KW-0862">Zinc</keyword>
<evidence type="ECO:0000313" key="10">
    <source>
        <dbReference type="Proteomes" id="UP000276506"/>
    </source>
</evidence>
<dbReference type="Gene3D" id="1.25.40.10">
    <property type="entry name" value="Tetratricopeptide repeat domain"/>
    <property type="match status" value="1"/>
</dbReference>
<dbReference type="PANTHER" id="PTHR22726:SF1">
    <property type="entry name" value="METALLOENDOPEPTIDASE OMA1, MITOCHONDRIAL"/>
    <property type="match status" value="1"/>
</dbReference>
<keyword evidence="7" id="KW-0732">Signal</keyword>
<evidence type="ECO:0000313" key="9">
    <source>
        <dbReference type="EMBL" id="RRV13372.1"/>
    </source>
</evidence>
<dbReference type="Pfam" id="PF01435">
    <property type="entry name" value="Peptidase_M48"/>
    <property type="match status" value="1"/>
</dbReference>
<dbReference type="InterPro" id="IPR011990">
    <property type="entry name" value="TPR-like_helical_dom_sf"/>
</dbReference>
<dbReference type="GO" id="GO:0051603">
    <property type="term" value="P:proteolysis involved in protein catabolic process"/>
    <property type="evidence" value="ECO:0007669"/>
    <property type="project" value="TreeGrafter"/>
</dbReference>
<keyword evidence="2" id="KW-0645">Protease</keyword>
<comment type="caution">
    <text evidence="9">The sequence shown here is derived from an EMBL/GenBank/DDBJ whole genome shotgun (WGS) entry which is preliminary data.</text>
</comment>